<dbReference type="RefSeq" id="XP_067475327.1">
    <property type="nucleotide sequence ID" value="XM_067623114.1"/>
</dbReference>
<dbReference type="Proteomes" id="UP000184499">
    <property type="component" value="Unassembled WGS sequence"/>
</dbReference>
<accession>A0A1L9U8V5</accession>
<protein>
    <submittedName>
        <fullName evidence="1">Uncharacterized protein</fullName>
    </submittedName>
</protein>
<dbReference type="EMBL" id="KV878691">
    <property type="protein sequence ID" value="OJJ68078.1"/>
    <property type="molecule type" value="Genomic_DNA"/>
</dbReference>
<name>A0A1L9U8V5_ASPBC</name>
<evidence type="ECO:0000313" key="2">
    <source>
        <dbReference type="Proteomes" id="UP000184499"/>
    </source>
</evidence>
<evidence type="ECO:0000313" key="1">
    <source>
        <dbReference type="EMBL" id="OJJ68078.1"/>
    </source>
</evidence>
<gene>
    <name evidence="1" type="ORF">ASPBRDRAFT_33377</name>
</gene>
<reference evidence="2" key="1">
    <citation type="journal article" date="2017" name="Genome Biol.">
        <title>Comparative genomics reveals high biological diversity and specific adaptations in the industrially and medically important fungal genus Aspergillus.</title>
        <authorList>
            <person name="de Vries R.P."/>
            <person name="Riley R."/>
            <person name="Wiebenga A."/>
            <person name="Aguilar-Osorio G."/>
            <person name="Amillis S."/>
            <person name="Uchima C.A."/>
            <person name="Anderluh G."/>
            <person name="Asadollahi M."/>
            <person name="Askin M."/>
            <person name="Barry K."/>
            <person name="Battaglia E."/>
            <person name="Bayram O."/>
            <person name="Benocci T."/>
            <person name="Braus-Stromeyer S.A."/>
            <person name="Caldana C."/>
            <person name="Canovas D."/>
            <person name="Cerqueira G.C."/>
            <person name="Chen F."/>
            <person name="Chen W."/>
            <person name="Choi C."/>
            <person name="Clum A."/>
            <person name="Dos Santos R.A."/>
            <person name="Damasio A.R."/>
            <person name="Diallinas G."/>
            <person name="Emri T."/>
            <person name="Fekete E."/>
            <person name="Flipphi M."/>
            <person name="Freyberg S."/>
            <person name="Gallo A."/>
            <person name="Gournas C."/>
            <person name="Habgood R."/>
            <person name="Hainaut M."/>
            <person name="Harispe M.L."/>
            <person name="Henrissat B."/>
            <person name="Hilden K.S."/>
            <person name="Hope R."/>
            <person name="Hossain A."/>
            <person name="Karabika E."/>
            <person name="Karaffa L."/>
            <person name="Karanyi Z."/>
            <person name="Krasevec N."/>
            <person name="Kuo A."/>
            <person name="Kusch H."/>
            <person name="LaButti K."/>
            <person name="Lagendijk E.L."/>
            <person name="Lapidus A."/>
            <person name="Levasseur A."/>
            <person name="Lindquist E."/>
            <person name="Lipzen A."/>
            <person name="Logrieco A.F."/>
            <person name="MacCabe A."/>
            <person name="Maekelae M.R."/>
            <person name="Malavazi I."/>
            <person name="Melin P."/>
            <person name="Meyer V."/>
            <person name="Mielnichuk N."/>
            <person name="Miskei M."/>
            <person name="Molnar A.P."/>
            <person name="Mule G."/>
            <person name="Ngan C.Y."/>
            <person name="Orejas M."/>
            <person name="Orosz E."/>
            <person name="Ouedraogo J.P."/>
            <person name="Overkamp K.M."/>
            <person name="Park H.-S."/>
            <person name="Perrone G."/>
            <person name="Piumi F."/>
            <person name="Punt P.J."/>
            <person name="Ram A.F."/>
            <person name="Ramon A."/>
            <person name="Rauscher S."/>
            <person name="Record E."/>
            <person name="Riano-Pachon D.M."/>
            <person name="Robert V."/>
            <person name="Roehrig J."/>
            <person name="Ruller R."/>
            <person name="Salamov A."/>
            <person name="Salih N.S."/>
            <person name="Samson R.A."/>
            <person name="Sandor E."/>
            <person name="Sanguinetti M."/>
            <person name="Schuetze T."/>
            <person name="Sepcic K."/>
            <person name="Shelest E."/>
            <person name="Sherlock G."/>
            <person name="Sophianopoulou V."/>
            <person name="Squina F.M."/>
            <person name="Sun H."/>
            <person name="Susca A."/>
            <person name="Todd R.B."/>
            <person name="Tsang A."/>
            <person name="Unkles S.E."/>
            <person name="van de Wiele N."/>
            <person name="van Rossen-Uffink D."/>
            <person name="Oliveira J.V."/>
            <person name="Vesth T.C."/>
            <person name="Visser J."/>
            <person name="Yu J.-H."/>
            <person name="Zhou M."/>
            <person name="Andersen M.R."/>
            <person name="Archer D.B."/>
            <person name="Baker S.E."/>
            <person name="Benoit I."/>
            <person name="Brakhage A.A."/>
            <person name="Braus G.H."/>
            <person name="Fischer R."/>
            <person name="Frisvad J.C."/>
            <person name="Goldman G.H."/>
            <person name="Houbraken J."/>
            <person name="Oakley B."/>
            <person name="Pocsi I."/>
            <person name="Scazzocchio C."/>
            <person name="Seiboth B."/>
            <person name="vanKuyk P.A."/>
            <person name="Wortman J."/>
            <person name="Dyer P.S."/>
            <person name="Grigoriev I.V."/>
        </authorList>
    </citation>
    <scope>NUCLEOTIDE SEQUENCE [LARGE SCALE GENOMIC DNA]</scope>
    <source>
        <strain evidence="2">CBS 101740 / IMI 381727 / IBT 21946</strain>
    </source>
</reference>
<dbReference type="GeneID" id="93575602"/>
<dbReference type="VEuPathDB" id="FungiDB:ASPBRDRAFT_33377"/>
<sequence length="113" mass="13465">MILVKLNTRHSQVTVIKDQAYYNPDMQFSILSQGQIKETYRYWLYPDQTIQEIATHKIIAYFNIKYNVPFIRTIRDTDIQATTIKVDPYLLHRQLKHTETPRLKATVTTHKKI</sequence>
<dbReference type="AlphaFoldDB" id="A0A1L9U8V5"/>
<organism evidence="1 2">
    <name type="scientific">Aspergillus brasiliensis (strain CBS 101740 / IMI 381727 / IBT 21946)</name>
    <dbReference type="NCBI Taxonomy" id="767769"/>
    <lineage>
        <taxon>Eukaryota</taxon>
        <taxon>Fungi</taxon>
        <taxon>Dikarya</taxon>
        <taxon>Ascomycota</taxon>
        <taxon>Pezizomycotina</taxon>
        <taxon>Eurotiomycetes</taxon>
        <taxon>Eurotiomycetidae</taxon>
        <taxon>Eurotiales</taxon>
        <taxon>Aspergillaceae</taxon>
        <taxon>Aspergillus</taxon>
        <taxon>Aspergillus subgen. Circumdati</taxon>
    </lineage>
</organism>
<proteinExistence type="predicted"/>
<keyword evidence="2" id="KW-1185">Reference proteome</keyword>